<evidence type="ECO:0000313" key="8">
    <source>
        <dbReference type="EMBL" id="MBV0924338.1"/>
    </source>
</evidence>
<comment type="caution">
    <text evidence="8">The sequence shown here is derived from an EMBL/GenBank/DDBJ whole genome shotgun (WGS) entry which is preliminary data.</text>
</comment>
<dbReference type="InterPro" id="IPR007829">
    <property type="entry name" value="TM2"/>
</dbReference>
<proteinExistence type="predicted"/>
<keyword evidence="3 6" id="KW-1133">Transmembrane helix</keyword>
<keyword evidence="4 6" id="KW-0472">Membrane</keyword>
<evidence type="ECO:0000256" key="5">
    <source>
        <dbReference type="SAM" id="MobiDB-lite"/>
    </source>
</evidence>
<evidence type="ECO:0000256" key="3">
    <source>
        <dbReference type="ARBA" id="ARBA00022989"/>
    </source>
</evidence>
<feature type="domain" description="TM2" evidence="7">
    <location>
        <begin position="100"/>
        <end position="150"/>
    </location>
</feature>
<keyword evidence="9" id="KW-1185">Reference proteome</keyword>
<dbReference type="Pfam" id="PF05154">
    <property type="entry name" value="TM2"/>
    <property type="match status" value="1"/>
</dbReference>
<name>A0A8J7YD77_9EURY</name>
<feature type="compositionally biased region" description="Acidic residues" evidence="5">
    <location>
        <begin position="1"/>
        <end position="10"/>
    </location>
</feature>
<feature type="compositionally biased region" description="Acidic residues" evidence="5">
    <location>
        <begin position="31"/>
        <end position="49"/>
    </location>
</feature>
<accession>A0A8J7YD77</accession>
<gene>
    <name evidence="8" type="ORF">KTS45_09000</name>
</gene>
<evidence type="ECO:0000256" key="2">
    <source>
        <dbReference type="ARBA" id="ARBA00022692"/>
    </source>
</evidence>
<feature type="transmembrane region" description="Helical" evidence="6">
    <location>
        <begin position="104"/>
        <end position="123"/>
    </location>
</feature>
<evidence type="ECO:0000256" key="6">
    <source>
        <dbReference type="SAM" id="Phobius"/>
    </source>
</evidence>
<dbReference type="AlphaFoldDB" id="A0A8J7YD77"/>
<sequence>MSPRDDEADDDRSSGGRSSDEDGPVGSPGDEMAEYDADTDTDTDSDTAADESAVGETAGPGEKYCRSCGVVIDASANFCPDCGASQGGVEGSAATAATSEKDRVTAGIFALLLGSFGVHHFYLGNTTFGVLYLCLFWTGLPGIAGIVEGIIYLTKTDEEFQRQYVDRD</sequence>
<organism evidence="8 9">
    <name type="scientific">Haloarcula limicola</name>
    <dbReference type="NCBI Taxonomy" id="1429915"/>
    <lineage>
        <taxon>Archaea</taxon>
        <taxon>Methanobacteriati</taxon>
        <taxon>Methanobacteriota</taxon>
        <taxon>Stenosarchaea group</taxon>
        <taxon>Halobacteria</taxon>
        <taxon>Halobacteriales</taxon>
        <taxon>Haloarculaceae</taxon>
        <taxon>Haloarcula</taxon>
    </lineage>
</organism>
<feature type="compositionally biased region" description="Basic and acidic residues" evidence="5">
    <location>
        <begin position="11"/>
        <end position="20"/>
    </location>
</feature>
<evidence type="ECO:0000313" key="9">
    <source>
        <dbReference type="Proteomes" id="UP000766550"/>
    </source>
</evidence>
<evidence type="ECO:0000256" key="1">
    <source>
        <dbReference type="ARBA" id="ARBA00004141"/>
    </source>
</evidence>
<reference evidence="8 9" key="1">
    <citation type="submission" date="2021-06" db="EMBL/GenBank/DDBJ databases">
        <title>New haloarchaea isolates fom saline soil.</title>
        <authorList>
            <person name="Duran-Viseras A."/>
            <person name="Sanchez-Porro C.S."/>
            <person name="Ventosa A."/>
        </authorList>
    </citation>
    <scope>NUCLEOTIDE SEQUENCE [LARGE SCALE GENOMIC DNA]</scope>
    <source>
        <strain evidence="8 9">JCM 183640</strain>
    </source>
</reference>
<evidence type="ECO:0000259" key="7">
    <source>
        <dbReference type="Pfam" id="PF05154"/>
    </source>
</evidence>
<dbReference type="GO" id="GO:0016020">
    <property type="term" value="C:membrane"/>
    <property type="evidence" value="ECO:0007669"/>
    <property type="project" value="UniProtKB-SubCell"/>
</dbReference>
<feature type="transmembrane region" description="Helical" evidence="6">
    <location>
        <begin position="129"/>
        <end position="153"/>
    </location>
</feature>
<dbReference type="OrthoDB" id="64860at2157"/>
<dbReference type="EMBL" id="JAHQXF010000001">
    <property type="protein sequence ID" value="MBV0924338.1"/>
    <property type="molecule type" value="Genomic_DNA"/>
</dbReference>
<protein>
    <submittedName>
        <fullName evidence="8">NINE protein</fullName>
    </submittedName>
</protein>
<evidence type="ECO:0000256" key="4">
    <source>
        <dbReference type="ARBA" id="ARBA00023136"/>
    </source>
</evidence>
<dbReference type="Proteomes" id="UP000766550">
    <property type="component" value="Unassembled WGS sequence"/>
</dbReference>
<feature type="region of interest" description="Disordered" evidence="5">
    <location>
        <begin position="1"/>
        <end position="60"/>
    </location>
</feature>
<dbReference type="RefSeq" id="WP_206674391.1">
    <property type="nucleotide sequence ID" value="NZ_JAHQXF010000001.1"/>
</dbReference>
<keyword evidence="2 6" id="KW-0812">Transmembrane</keyword>
<comment type="subcellular location">
    <subcellularLocation>
        <location evidence="1">Membrane</location>
        <topology evidence="1">Multi-pass membrane protein</topology>
    </subcellularLocation>
</comment>